<dbReference type="Pfam" id="PF02563">
    <property type="entry name" value="Poly_export"/>
    <property type="match status" value="1"/>
</dbReference>
<dbReference type="InterPro" id="IPR049712">
    <property type="entry name" value="Poly_export"/>
</dbReference>
<comment type="caution">
    <text evidence="5">The sequence shown here is derived from an EMBL/GenBank/DDBJ whole genome shotgun (WGS) entry which is preliminary data.</text>
</comment>
<dbReference type="InterPro" id="IPR019554">
    <property type="entry name" value="Soluble_ligand-bd"/>
</dbReference>
<feature type="region of interest" description="Disordered" evidence="2">
    <location>
        <begin position="212"/>
        <end position="276"/>
    </location>
</feature>
<dbReference type="PANTHER" id="PTHR33619">
    <property type="entry name" value="POLYSACCHARIDE EXPORT PROTEIN GFCE-RELATED"/>
    <property type="match status" value="1"/>
</dbReference>
<dbReference type="Proteomes" id="UP001575105">
    <property type="component" value="Unassembled WGS sequence"/>
</dbReference>
<proteinExistence type="predicted"/>
<accession>A0ABV4U1N9</accession>
<keyword evidence="1" id="KW-0732">Signal</keyword>
<evidence type="ECO:0000256" key="2">
    <source>
        <dbReference type="SAM" id="MobiDB-lite"/>
    </source>
</evidence>
<dbReference type="RefSeq" id="WP_425343684.1">
    <property type="nucleotide sequence ID" value="NZ_JBGUBD010000001.1"/>
</dbReference>
<dbReference type="Gene3D" id="3.10.560.10">
    <property type="entry name" value="Outer membrane lipoprotein wza domain like"/>
    <property type="match status" value="1"/>
</dbReference>
<dbReference type="PANTHER" id="PTHR33619:SF3">
    <property type="entry name" value="POLYSACCHARIDE EXPORT PROTEIN GFCE-RELATED"/>
    <property type="match status" value="1"/>
</dbReference>
<dbReference type="Pfam" id="PF10531">
    <property type="entry name" value="SLBB"/>
    <property type="match status" value="1"/>
</dbReference>
<dbReference type="EMBL" id="JBGUBD010000001">
    <property type="protein sequence ID" value="MFA9476757.1"/>
    <property type="molecule type" value="Genomic_DNA"/>
</dbReference>
<feature type="compositionally biased region" description="Basic and acidic residues" evidence="2">
    <location>
        <begin position="260"/>
        <end position="270"/>
    </location>
</feature>
<dbReference type="InterPro" id="IPR003715">
    <property type="entry name" value="Poly_export_N"/>
</dbReference>
<organism evidence="5 6">
    <name type="scientific">Natronomicrosphaera hydrolytica</name>
    <dbReference type="NCBI Taxonomy" id="3242702"/>
    <lineage>
        <taxon>Bacteria</taxon>
        <taxon>Pseudomonadati</taxon>
        <taxon>Planctomycetota</taxon>
        <taxon>Phycisphaerae</taxon>
        <taxon>Phycisphaerales</taxon>
        <taxon>Phycisphaeraceae</taxon>
        <taxon>Natronomicrosphaera</taxon>
    </lineage>
</organism>
<evidence type="ECO:0000313" key="6">
    <source>
        <dbReference type="Proteomes" id="UP001575105"/>
    </source>
</evidence>
<feature type="compositionally biased region" description="Acidic residues" evidence="2">
    <location>
        <begin position="233"/>
        <end position="242"/>
    </location>
</feature>
<evidence type="ECO:0000256" key="1">
    <source>
        <dbReference type="ARBA" id="ARBA00022729"/>
    </source>
</evidence>
<feature type="domain" description="Polysaccharide export protein N-terminal" evidence="3">
    <location>
        <begin position="72"/>
        <end position="150"/>
    </location>
</feature>
<evidence type="ECO:0000313" key="5">
    <source>
        <dbReference type="EMBL" id="MFA9476757.1"/>
    </source>
</evidence>
<evidence type="ECO:0000259" key="3">
    <source>
        <dbReference type="Pfam" id="PF02563"/>
    </source>
</evidence>
<protein>
    <submittedName>
        <fullName evidence="5">Polysaccharide biosynthesis/export family protein</fullName>
    </submittedName>
</protein>
<feature type="domain" description="Soluble ligand binding" evidence="4">
    <location>
        <begin position="355"/>
        <end position="403"/>
    </location>
</feature>
<name>A0ABV4U1N9_9BACT</name>
<gene>
    <name evidence="5" type="ORF">ACERK3_00485</name>
</gene>
<reference evidence="5 6" key="1">
    <citation type="submission" date="2024-08" db="EMBL/GenBank/DDBJ databases">
        <title>Whole-genome sequencing of halo(alkali)philic microorganisms from hypersaline lakes.</title>
        <authorList>
            <person name="Sorokin D.Y."/>
            <person name="Merkel A.Y."/>
            <person name="Messina E."/>
            <person name="Yakimov M."/>
        </authorList>
    </citation>
    <scope>NUCLEOTIDE SEQUENCE [LARGE SCALE GENOMIC DNA]</scope>
    <source>
        <strain evidence="5 6">AB-hyl4</strain>
    </source>
</reference>
<keyword evidence="6" id="KW-1185">Reference proteome</keyword>
<feature type="compositionally biased region" description="Basic and acidic residues" evidence="2">
    <location>
        <begin position="243"/>
        <end position="253"/>
    </location>
</feature>
<sequence length="471" mass="52104">MRRVWRWSLFGLLAVVLVGCEVDSFFDQSVVGRWERTPVTLPILDRLDVIDEQAGQRLDVTGVQAEDLVPDVREYVVGSGDLITVTIFELIRPGEDAVQTRRIDEVGRFRLPIVGAVRASNMTPTELEQHISEVLESEGVLRNAEVSVIVQEARQSTFSVLGEPAQGGTAVGTYTIPKPDFRLLDALAMARGVPGRTKRLLIYRQSPLTDEVAGVVRDRDDENGENGDPGEAQQDDPADLIDELLRGEDRDTNRSVNGQPERREAPRGIDDGLGTDEGRAPWVYVGSEWVRADSPAARAGRRTSDRDDLAALSEMITQRIIEIPYDRLLEGDMRYNIVIRPGDVIRVPAPTAGFVYIMGEINRPGAYVVPGENDLTLKQLIASGGNLGPLAVPERVDLTRRVGTSQEATVRLNLRAIFNGTEPDLFLKPNDIVNIGTSFWAQPLAIFRNGFRVTYGFGFLLDRNFGPDVFD</sequence>
<evidence type="ECO:0000259" key="4">
    <source>
        <dbReference type="Pfam" id="PF10531"/>
    </source>
</evidence>
<dbReference type="PROSITE" id="PS51257">
    <property type="entry name" value="PROKAR_LIPOPROTEIN"/>
    <property type="match status" value="1"/>
</dbReference>
<dbReference type="Gene3D" id="3.30.1950.10">
    <property type="entry name" value="wza like domain"/>
    <property type="match status" value="1"/>
</dbReference>